<evidence type="ECO:0000256" key="3">
    <source>
        <dbReference type="ARBA" id="ARBA00012661"/>
    </source>
</evidence>
<sequence length="546" mass="58699">MKKYRVDVQGMTCTGCEEHIAVALEAIGAKAIQADFRKGEALFELPENMEVEKAKKAIAEAKYQPGEAEEVRAQEALRPDEEGEFDYIIIGSGGAAFSSAIEAVKHGAKVAMIERGTVGGTCVNIGCVPSKTLLRAGEINHLARNNPFIGLHTSANEVDLAPLVKQKEELVTDLRNKKYVDLIEDYGFELIKGEARFVDEHTIEVDGLKLSAKRFLIATGAASAVPAISGLAEVDYLTSTTLLELKKVPKRLTVIGSGYIGVELGQLFHHLGSEVTLIQRSSRLFKEYDPEISEALTKALTEQGIQLVTGATYERIEQDGEVKKVYVEVDGQKRIIESEQLLIAAGRKPNTESLNLQAAGVETGRLGEIRIDDYAKTTNERIYAAGDVTLGPQFVYVAAYQGRVAAGNAVGGRSEKLDLAVVPGVTFTAPAVATVGLTEKQAKENGYDVLTSVLPLEAVPRAQVNRETTGVFKLVADATTRQLLGGHIVAENAGDVIYAVTLAVKFGLTIENLSETFAPYLTMAEGVKLAALTFDQDVSHLSCCAG</sequence>
<dbReference type="EMBL" id="NOKQ01000211">
    <property type="protein sequence ID" value="OZS78052.1"/>
    <property type="molecule type" value="Genomic_DNA"/>
</dbReference>
<dbReference type="PROSITE" id="PS50846">
    <property type="entry name" value="HMA_2"/>
    <property type="match status" value="1"/>
</dbReference>
<dbReference type="PANTHER" id="PTHR43014">
    <property type="entry name" value="MERCURIC REDUCTASE"/>
    <property type="match status" value="1"/>
</dbReference>
<evidence type="ECO:0000256" key="6">
    <source>
        <dbReference type="ARBA" id="ARBA00022630"/>
    </source>
</evidence>
<evidence type="ECO:0000256" key="15">
    <source>
        <dbReference type="ARBA" id="ARBA00048984"/>
    </source>
</evidence>
<dbReference type="Pfam" id="PF07992">
    <property type="entry name" value="Pyr_redox_2"/>
    <property type="match status" value="1"/>
</dbReference>
<dbReference type="SUPFAM" id="SSF55424">
    <property type="entry name" value="FAD/NAD-linked reductases, dimerisation (C-terminal) domain"/>
    <property type="match status" value="1"/>
</dbReference>
<feature type="binding site" evidence="16">
    <location>
        <position position="387"/>
    </location>
    <ligand>
        <name>FAD</name>
        <dbReference type="ChEBI" id="CHEBI:57692"/>
    </ligand>
</feature>
<dbReference type="InterPro" id="IPR017969">
    <property type="entry name" value="Heavy-metal-associated_CS"/>
</dbReference>
<evidence type="ECO:0000256" key="4">
    <source>
        <dbReference type="ARBA" id="ARBA00014791"/>
    </source>
</evidence>
<keyword evidence="12" id="KW-1015">Disulfide bond</keyword>
<dbReference type="SUPFAM" id="SSF51905">
    <property type="entry name" value="FAD/NAD(P)-binding domain"/>
    <property type="match status" value="1"/>
</dbReference>
<comment type="similarity">
    <text evidence="1">Belongs to the class-I pyridine nucleotide-disulfide oxidoreductase family.</text>
</comment>
<evidence type="ECO:0000256" key="12">
    <source>
        <dbReference type="ARBA" id="ARBA00023157"/>
    </source>
</evidence>
<evidence type="ECO:0000256" key="9">
    <source>
        <dbReference type="ARBA" id="ARBA00022857"/>
    </source>
</evidence>
<evidence type="ECO:0000256" key="16">
    <source>
        <dbReference type="PIRSR" id="PIRSR000350-3"/>
    </source>
</evidence>
<feature type="binding site" evidence="16">
    <location>
        <begin position="256"/>
        <end position="263"/>
    </location>
    <ligand>
        <name>NAD(+)</name>
        <dbReference type="ChEBI" id="CHEBI:57540"/>
    </ligand>
</feature>
<name>A0A264W3A0_9BACL</name>
<reference evidence="19 20" key="1">
    <citation type="submission" date="2017-07" db="EMBL/GenBank/DDBJ databases">
        <title>Tetzosporium hominis gen.nov. sp.nov.</title>
        <authorList>
            <person name="Tetz G."/>
            <person name="Tetz V."/>
        </authorList>
    </citation>
    <scope>NUCLEOTIDE SEQUENCE [LARGE SCALE GENOMIC DNA]</scope>
    <source>
        <strain evidence="19 20">VT-49</strain>
    </source>
</reference>
<dbReference type="GO" id="GO:0016668">
    <property type="term" value="F:oxidoreductase activity, acting on a sulfur group of donors, NAD(P) as acceptor"/>
    <property type="evidence" value="ECO:0007669"/>
    <property type="project" value="UniProtKB-UniRule"/>
</dbReference>
<keyword evidence="7" id="KW-0479">Metal-binding</keyword>
<dbReference type="InterPro" id="IPR023753">
    <property type="entry name" value="FAD/NAD-binding_dom"/>
</dbReference>
<proteinExistence type="inferred from homology"/>
<dbReference type="InterPro" id="IPR036163">
    <property type="entry name" value="HMA_dom_sf"/>
</dbReference>
<evidence type="ECO:0000256" key="2">
    <source>
        <dbReference type="ARBA" id="ARBA00011738"/>
    </source>
</evidence>
<evidence type="ECO:0000259" key="18">
    <source>
        <dbReference type="PROSITE" id="PS50846"/>
    </source>
</evidence>
<keyword evidence="16" id="KW-0547">Nucleotide-binding</keyword>
<keyword evidence="11" id="KW-0560">Oxidoreductase</keyword>
<comment type="cofactor">
    <cofactor evidence="16">
        <name>FAD</name>
        <dbReference type="ChEBI" id="CHEBI:57692"/>
    </cofactor>
    <text evidence="16">Binds 1 FAD per subunit.</text>
</comment>
<dbReference type="GO" id="GO:0045340">
    <property type="term" value="F:mercury ion binding"/>
    <property type="evidence" value="ECO:0007669"/>
    <property type="project" value="InterPro"/>
</dbReference>
<dbReference type="Proteomes" id="UP000217065">
    <property type="component" value="Unassembled WGS sequence"/>
</dbReference>
<keyword evidence="8 16" id="KW-0274">FAD</keyword>
<dbReference type="InterPro" id="IPR036188">
    <property type="entry name" value="FAD/NAD-bd_sf"/>
</dbReference>
<evidence type="ECO:0000256" key="5">
    <source>
        <dbReference type="ARBA" id="ARBA00022466"/>
    </source>
</evidence>
<keyword evidence="5" id="KW-0475">Mercuric resistance</keyword>
<keyword evidence="10" id="KW-0476">Mercury</keyword>
<dbReference type="InterPro" id="IPR001100">
    <property type="entry name" value="Pyr_nuc-diS_OxRdtase"/>
</dbReference>
<protein>
    <recommendedName>
        <fullName evidence="4">Mercuric reductase</fullName>
        <ecNumber evidence="3">1.16.1.1</ecNumber>
    </recommendedName>
    <alternativeName>
        <fullName evidence="14">Hg(II) reductase</fullName>
    </alternativeName>
</protein>
<evidence type="ECO:0000256" key="14">
    <source>
        <dbReference type="ARBA" id="ARBA00031725"/>
    </source>
</evidence>
<dbReference type="InterPro" id="IPR004099">
    <property type="entry name" value="Pyr_nucl-diS_OxRdtase_dimer"/>
</dbReference>
<dbReference type="Gene3D" id="3.50.50.60">
    <property type="entry name" value="FAD/NAD(P)-binding domain"/>
    <property type="match status" value="2"/>
</dbReference>
<evidence type="ECO:0000313" key="20">
    <source>
        <dbReference type="Proteomes" id="UP000217065"/>
    </source>
</evidence>
<dbReference type="InterPro" id="IPR016156">
    <property type="entry name" value="FAD/NAD-linked_Rdtase_dimer_sf"/>
</dbReference>
<organism evidence="19 20">
    <name type="scientific">Tetzosporium hominis</name>
    <dbReference type="NCBI Taxonomy" id="2020506"/>
    <lineage>
        <taxon>Bacteria</taxon>
        <taxon>Bacillati</taxon>
        <taxon>Bacillota</taxon>
        <taxon>Bacilli</taxon>
        <taxon>Bacillales</taxon>
        <taxon>Caryophanaceae</taxon>
        <taxon>Tetzosporium</taxon>
    </lineage>
</organism>
<dbReference type="PRINTS" id="PR00411">
    <property type="entry name" value="PNDRDTASEI"/>
</dbReference>
<dbReference type="CDD" id="cd00371">
    <property type="entry name" value="HMA"/>
    <property type="match status" value="1"/>
</dbReference>
<keyword evidence="9" id="KW-0521">NADP</keyword>
<feature type="binding site" evidence="16">
    <location>
        <position position="346"/>
    </location>
    <ligand>
        <name>FAD</name>
        <dbReference type="ChEBI" id="CHEBI:57692"/>
    </ligand>
</feature>
<evidence type="ECO:0000256" key="13">
    <source>
        <dbReference type="ARBA" id="ARBA00023284"/>
    </source>
</evidence>
<dbReference type="RefSeq" id="WP_094942872.1">
    <property type="nucleotide sequence ID" value="NZ_NOKQ01000211.1"/>
</dbReference>
<dbReference type="AlphaFoldDB" id="A0A264W3A0"/>
<dbReference type="GO" id="GO:0050661">
    <property type="term" value="F:NADP binding"/>
    <property type="evidence" value="ECO:0007669"/>
    <property type="project" value="InterPro"/>
</dbReference>
<dbReference type="GO" id="GO:0050660">
    <property type="term" value="F:flavin adenine dinucleotide binding"/>
    <property type="evidence" value="ECO:0007669"/>
    <property type="project" value="UniProtKB-UniRule"/>
</dbReference>
<feature type="binding site" evidence="16">
    <location>
        <position position="131"/>
    </location>
    <ligand>
        <name>FAD</name>
        <dbReference type="ChEBI" id="CHEBI:57692"/>
    </ligand>
</feature>
<dbReference type="PROSITE" id="PS01047">
    <property type="entry name" value="HMA_1"/>
    <property type="match status" value="1"/>
</dbReference>
<dbReference type="Pfam" id="PF02852">
    <property type="entry name" value="Pyr_redox_dim"/>
    <property type="match status" value="1"/>
</dbReference>
<dbReference type="GO" id="GO:0050787">
    <property type="term" value="P:detoxification of mercury ion"/>
    <property type="evidence" value="ECO:0007669"/>
    <property type="project" value="InterPro"/>
</dbReference>
<gene>
    <name evidence="19" type="primary">merA</name>
    <name evidence="19" type="ORF">CF394_08165</name>
</gene>
<dbReference type="GO" id="GO:0016152">
    <property type="term" value="F:mercury (II) reductase (NADP+) activity"/>
    <property type="evidence" value="ECO:0007669"/>
    <property type="project" value="UniProtKB-UniRule"/>
</dbReference>
<evidence type="ECO:0000256" key="7">
    <source>
        <dbReference type="ARBA" id="ARBA00022723"/>
    </source>
</evidence>
<dbReference type="OrthoDB" id="9800167at2"/>
<keyword evidence="16" id="KW-0520">NAD</keyword>
<dbReference type="Gene3D" id="3.30.70.100">
    <property type="match status" value="1"/>
</dbReference>
<dbReference type="PROSITE" id="PS00076">
    <property type="entry name" value="PYRIDINE_REDOX_1"/>
    <property type="match status" value="1"/>
</dbReference>
<evidence type="ECO:0000256" key="17">
    <source>
        <dbReference type="PIRSR" id="PIRSR000350-4"/>
    </source>
</evidence>
<keyword evidence="13" id="KW-0676">Redox-active center</keyword>
<keyword evidence="6" id="KW-0285">Flavoprotein</keyword>
<dbReference type="Gene3D" id="3.30.390.30">
    <property type="match status" value="1"/>
</dbReference>
<feature type="disulfide bond" description="Redox-active" evidence="17">
    <location>
        <begin position="122"/>
        <end position="127"/>
    </location>
</feature>
<dbReference type="PIRSF" id="PIRSF000350">
    <property type="entry name" value="Mercury_reductase_MerA"/>
    <property type="match status" value="1"/>
</dbReference>
<dbReference type="InterPro" id="IPR012999">
    <property type="entry name" value="Pyr_OxRdtase_I_AS"/>
</dbReference>
<accession>A0A264W3A0</accession>
<dbReference type="GO" id="GO:0003955">
    <property type="term" value="F:NAD(P)H dehydrogenase (quinone) activity"/>
    <property type="evidence" value="ECO:0007669"/>
    <property type="project" value="TreeGrafter"/>
</dbReference>
<evidence type="ECO:0000313" key="19">
    <source>
        <dbReference type="EMBL" id="OZS78052.1"/>
    </source>
</evidence>
<dbReference type="NCBIfam" id="TIGR02053">
    <property type="entry name" value="MerA"/>
    <property type="match status" value="1"/>
</dbReference>
<feature type="domain" description="HMA" evidence="18">
    <location>
        <begin position="2"/>
        <end position="66"/>
    </location>
</feature>
<dbReference type="PRINTS" id="PR00368">
    <property type="entry name" value="FADPNR"/>
</dbReference>
<evidence type="ECO:0000256" key="1">
    <source>
        <dbReference type="ARBA" id="ARBA00007532"/>
    </source>
</evidence>
<dbReference type="EC" id="1.16.1.1" evidence="3"/>
<evidence type="ECO:0000256" key="10">
    <source>
        <dbReference type="ARBA" id="ARBA00022914"/>
    </source>
</evidence>
<evidence type="ECO:0000256" key="8">
    <source>
        <dbReference type="ARBA" id="ARBA00022827"/>
    </source>
</evidence>
<evidence type="ECO:0000256" key="11">
    <source>
        <dbReference type="ARBA" id="ARBA00023002"/>
    </source>
</evidence>
<dbReference type="InterPro" id="IPR006121">
    <property type="entry name" value="HMA_dom"/>
</dbReference>
<comment type="catalytic activity">
    <reaction evidence="15">
        <text>Hg + NADP(+) + H(+) = Hg(2+) + NADPH</text>
        <dbReference type="Rhea" id="RHEA:23856"/>
        <dbReference type="ChEBI" id="CHEBI:15378"/>
        <dbReference type="ChEBI" id="CHEBI:16170"/>
        <dbReference type="ChEBI" id="CHEBI:16793"/>
        <dbReference type="ChEBI" id="CHEBI:57783"/>
        <dbReference type="ChEBI" id="CHEBI:58349"/>
        <dbReference type="EC" id="1.16.1.1"/>
    </reaction>
</comment>
<dbReference type="PANTHER" id="PTHR43014:SF4">
    <property type="entry name" value="PYRIDINE NUCLEOTIDE-DISULFIDE OXIDOREDUCTASE RCLA-RELATED"/>
    <property type="match status" value="1"/>
</dbReference>
<keyword evidence="20" id="KW-1185">Reference proteome</keyword>
<dbReference type="SUPFAM" id="SSF55008">
    <property type="entry name" value="HMA, heavy metal-associated domain"/>
    <property type="match status" value="1"/>
</dbReference>
<comment type="subunit">
    <text evidence="2">Homodimer.</text>
</comment>
<comment type="caution">
    <text evidence="19">The sequence shown here is derived from an EMBL/GenBank/DDBJ whole genome shotgun (WGS) entry which is preliminary data.</text>
</comment>
<dbReference type="InterPro" id="IPR021179">
    <property type="entry name" value="Mercury_reductase_MerA"/>
</dbReference>
<dbReference type="FunFam" id="3.30.390.30:FF:000001">
    <property type="entry name" value="Dihydrolipoyl dehydrogenase"/>
    <property type="match status" value="1"/>
</dbReference>